<feature type="binding site" evidence="2">
    <location>
        <position position="12"/>
    </location>
    <ligand>
        <name>Zn(2+)</name>
        <dbReference type="ChEBI" id="CHEBI:29105"/>
        <label>2</label>
    </ligand>
</feature>
<dbReference type="Gene3D" id="3.40.720.10">
    <property type="entry name" value="Alkaline Phosphatase, subunit A"/>
    <property type="match status" value="1"/>
</dbReference>
<dbReference type="GO" id="GO:0046872">
    <property type="term" value="F:metal ion binding"/>
    <property type="evidence" value="ECO:0007669"/>
    <property type="project" value="UniProtKB-KW"/>
</dbReference>
<dbReference type="SUPFAM" id="SSF53649">
    <property type="entry name" value="Alkaline phosphatase-like"/>
    <property type="match status" value="1"/>
</dbReference>
<dbReference type="OrthoDB" id="5818554at2759"/>
<protein>
    <recommendedName>
        <fullName evidence="1">alkaline phosphatase</fullName>
        <ecNumber evidence="1">3.1.3.1</ecNumber>
    </recommendedName>
</protein>
<dbReference type="AlphaFoldDB" id="A0A4C1STR9"/>
<feature type="binding site" evidence="2">
    <location>
        <position position="49"/>
    </location>
    <ligand>
        <name>Zn(2+)</name>
        <dbReference type="ChEBI" id="CHEBI:29105"/>
        <label>2</label>
    </ligand>
</feature>
<comment type="cofactor">
    <cofactor evidence="2">
        <name>Zn(2+)</name>
        <dbReference type="ChEBI" id="CHEBI:29105"/>
    </cofactor>
    <text evidence="2">Binds 2 Zn(2+) ions.</text>
</comment>
<dbReference type="Proteomes" id="UP000299102">
    <property type="component" value="Unassembled WGS sequence"/>
</dbReference>
<proteinExistence type="predicted"/>
<evidence type="ECO:0000313" key="3">
    <source>
        <dbReference type="EMBL" id="GBP05334.1"/>
    </source>
</evidence>
<gene>
    <name evidence="3" type="ORF">EVAR_76767_1</name>
</gene>
<feature type="binding site" evidence="2">
    <location>
        <position position="8"/>
    </location>
    <ligand>
        <name>Zn(2+)</name>
        <dbReference type="ChEBI" id="CHEBI:29105"/>
        <label>2</label>
    </ligand>
</feature>
<dbReference type="GO" id="GO:0004035">
    <property type="term" value="F:alkaline phosphatase activity"/>
    <property type="evidence" value="ECO:0007669"/>
    <property type="project" value="UniProtKB-EC"/>
</dbReference>
<feature type="binding site" evidence="2">
    <location>
        <position position="123"/>
    </location>
    <ligand>
        <name>Zn(2+)</name>
        <dbReference type="ChEBI" id="CHEBI:29105"/>
        <label>2</label>
    </ligand>
</feature>
<dbReference type="STRING" id="151549.A0A4C1STR9"/>
<evidence type="ECO:0000313" key="4">
    <source>
        <dbReference type="Proteomes" id="UP000299102"/>
    </source>
</evidence>
<evidence type="ECO:0000256" key="1">
    <source>
        <dbReference type="ARBA" id="ARBA00012647"/>
    </source>
</evidence>
<feature type="binding site" evidence="2">
    <location>
        <position position="50"/>
    </location>
    <ligand>
        <name>Zn(2+)</name>
        <dbReference type="ChEBI" id="CHEBI:29105"/>
        <label>2</label>
    </ligand>
</feature>
<comment type="caution">
    <text evidence="3">The sequence shown here is derived from an EMBL/GenBank/DDBJ whole genome shotgun (WGS) entry which is preliminary data.</text>
</comment>
<dbReference type="InterPro" id="IPR017850">
    <property type="entry name" value="Alkaline_phosphatase_core_sf"/>
</dbReference>
<dbReference type="PANTHER" id="PTHR11596:SF91">
    <property type="entry name" value="ALKALINE PHOSPHATASE-RELATED"/>
    <property type="match status" value="1"/>
</dbReference>
<dbReference type="EC" id="3.1.3.1" evidence="1"/>
<dbReference type="PANTHER" id="PTHR11596">
    <property type="entry name" value="ALKALINE PHOSPHATASE"/>
    <property type="match status" value="1"/>
</dbReference>
<organism evidence="3 4">
    <name type="scientific">Eumeta variegata</name>
    <name type="common">Bagworm moth</name>
    <name type="synonym">Eumeta japonica</name>
    <dbReference type="NCBI Taxonomy" id="151549"/>
    <lineage>
        <taxon>Eukaryota</taxon>
        <taxon>Metazoa</taxon>
        <taxon>Ecdysozoa</taxon>
        <taxon>Arthropoda</taxon>
        <taxon>Hexapoda</taxon>
        <taxon>Insecta</taxon>
        <taxon>Pterygota</taxon>
        <taxon>Neoptera</taxon>
        <taxon>Endopterygota</taxon>
        <taxon>Lepidoptera</taxon>
        <taxon>Glossata</taxon>
        <taxon>Ditrysia</taxon>
        <taxon>Tineoidea</taxon>
        <taxon>Psychidae</taxon>
        <taxon>Oiketicinae</taxon>
        <taxon>Eumeta</taxon>
    </lineage>
</organism>
<accession>A0A4C1STR9</accession>
<keyword evidence="2" id="KW-0479">Metal-binding</keyword>
<name>A0A4C1STR9_EUMVA</name>
<reference evidence="3 4" key="1">
    <citation type="journal article" date="2019" name="Commun. Biol.">
        <title>The bagworm genome reveals a unique fibroin gene that provides high tensile strength.</title>
        <authorList>
            <person name="Kono N."/>
            <person name="Nakamura H."/>
            <person name="Ohtoshi R."/>
            <person name="Tomita M."/>
            <person name="Numata K."/>
            <person name="Arakawa K."/>
        </authorList>
    </citation>
    <scope>NUCLEOTIDE SEQUENCE [LARGE SCALE GENOMIC DNA]</scope>
</reference>
<keyword evidence="2" id="KW-0862">Zinc</keyword>
<keyword evidence="4" id="KW-1185">Reference proteome</keyword>
<dbReference type="Pfam" id="PF00245">
    <property type="entry name" value="Alk_phosphatase"/>
    <property type="match status" value="1"/>
</dbReference>
<dbReference type="EMBL" id="BGZK01000017">
    <property type="protein sequence ID" value="GBP05334.1"/>
    <property type="molecule type" value="Genomic_DNA"/>
</dbReference>
<dbReference type="InterPro" id="IPR001952">
    <property type="entry name" value="Alkaline_phosphatase"/>
</dbReference>
<evidence type="ECO:0000256" key="2">
    <source>
        <dbReference type="PIRSR" id="PIRSR601952-2"/>
    </source>
</evidence>
<sequence>MGGGGRIDTAHHESKAMKALDETAELAKAVETAVRMVDLEETLVVVTSDHSHTMTYNGYSRRGSNVLGLANKMNSSSGLPYSILSYATGPGHRSDSNHDFRLDDMDSLNYTYPSLFPMVRETHGGEDVAVFAAGPWAHLFTGNYEQNFIPHAIAYAACIGTGLQASFNSAASSPEKAQRSLPQYVFGRRGGKTPPAPANASRACSYAVL</sequence>